<proteinExistence type="predicted"/>
<evidence type="ECO:0000313" key="1">
    <source>
        <dbReference type="EMBL" id="KUM51228.1"/>
    </source>
</evidence>
<gene>
    <name evidence="1" type="ORF">ABT39_MTgene1075</name>
</gene>
<geneLocation type="mitochondrion" evidence="1"/>
<comment type="caution">
    <text evidence="1">The sequence shown here is derived from an EMBL/GenBank/DDBJ whole genome shotgun (WGS) entry which is preliminary data.</text>
</comment>
<accession>A0A124GP91</accession>
<reference evidence="1" key="1">
    <citation type="journal article" date="2015" name="Genome Biol. Evol.">
        <title>Organellar Genomes of White Spruce (Picea glauca): Assembly and Annotation.</title>
        <authorList>
            <person name="Jackman S.D."/>
            <person name="Warren R.L."/>
            <person name="Gibb E.A."/>
            <person name="Vandervalk B.P."/>
            <person name="Mohamadi H."/>
            <person name="Chu J."/>
            <person name="Raymond A."/>
            <person name="Pleasance S."/>
            <person name="Coope R."/>
            <person name="Wildung M.R."/>
            <person name="Ritland C.E."/>
            <person name="Bousquet J."/>
            <person name="Jones S.J."/>
            <person name="Bohlmann J."/>
            <person name="Birol I."/>
        </authorList>
    </citation>
    <scope>NUCLEOTIDE SEQUENCE [LARGE SCALE GENOMIC DNA]</scope>
    <source>
        <tissue evidence="1">Flushing bud</tissue>
    </source>
</reference>
<sequence>MEALFFRMMMMPLNRIMVNGSVRGIELDDENTQNRCFRVSLDINIPDLLA</sequence>
<name>A0A124GP91_PICGL</name>
<protein>
    <submittedName>
        <fullName evidence="1">Uncharacterized protein</fullName>
    </submittedName>
</protein>
<dbReference type="EMBL" id="LKAM01000001">
    <property type="protein sequence ID" value="KUM51228.1"/>
    <property type="molecule type" value="Genomic_DNA"/>
</dbReference>
<dbReference type="AlphaFoldDB" id="A0A124GP91"/>
<keyword evidence="1" id="KW-0496">Mitochondrion</keyword>
<organism evidence="1">
    <name type="scientific">Picea glauca</name>
    <name type="common">White spruce</name>
    <name type="synonym">Pinus glauca</name>
    <dbReference type="NCBI Taxonomy" id="3330"/>
    <lineage>
        <taxon>Eukaryota</taxon>
        <taxon>Viridiplantae</taxon>
        <taxon>Streptophyta</taxon>
        <taxon>Embryophyta</taxon>
        <taxon>Tracheophyta</taxon>
        <taxon>Spermatophyta</taxon>
        <taxon>Pinopsida</taxon>
        <taxon>Pinidae</taxon>
        <taxon>Conifers I</taxon>
        <taxon>Pinales</taxon>
        <taxon>Pinaceae</taxon>
        <taxon>Picea</taxon>
    </lineage>
</organism>